<feature type="region of interest" description="Disordered" evidence="3">
    <location>
        <begin position="1037"/>
        <end position="1084"/>
    </location>
</feature>
<dbReference type="GO" id="GO:0035556">
    <property type="term" value="P:intracellular signal transduction"/>
    <property type="evidence" value="ECO:0007669"/>
    <property type="project" value="InterPro"/>
</dbReference>
<keyword evidence="1 2" id="KW-0727">SH2 domain</keyword>
<feature type="compositionally biased region" description="Low complexity" evidence="3">
    <location>
        <begin position="791"/>
        <end position="813"/>
    </location>
</feature>
<dbReference type="PANTHER" id="PTHR10337:SF11">
    <property type="entry name" value="DSHC PROTEIN"/>
    <property type="match status" value="1"/>
</dbReference>
<feature type="region of interest" description="Disordered" evidence="3">
    <location>
        <begin position="607"/>
        <end position="626"/>
    </location>
</feature>
<feature type="region of interest" description="Disordered" evidence="3">
    <location>
        <begin position="1"/>
        <end position="61"/>
    </location>
</feature>
<feature type="domain" description="SH2" evidence="5">
    <location>
        <begin position="1216"/>
        <end position="1307"/>
    </location>
</feature>
<dbReference type="GO" id="GO:0030971">
    <property type="term" value="F:receptor tyrosine kinase binding"/>
    <property type="evidence" value="ECO:0007669"/>
    <property type="project" value="TreeGrafter"/>
</dbReference>
<dbReference type="GO" id="GO:0007169">
    <property type="term" value="P:cell surface receptor protein tyrosine kinase signaling pathway"/>
    <property type="evidence" value="ECO:0007669"/>
    <property type="project" value="TreeGrafter"/>
</dbReference>
<evidence type="ECO:0000259" key="5">
    <source>
        <dbReference type="PROSITE" id="PS50001"/>
    </source>
</evidence>
<dbReference type="SMART" id="SM00252">
    <property type="entry name" value="SH2"/>
    <property type="match status" value="1"/>
</dbReference>
<feature type="region of interest" description="Disordered" evidence="3">
    <location>
        <begin position="83"/>
        <end position="118"/>
    </location>
</feature>
<organism evidence="6">
    <name type="scientific">Simocephalus serrulatus</name>
    <dbReference type="NCBI Taxonomy" id="117539"/>
    <lineage>
        <taxon>Eukaryota</taxon>
        <taxon>Metazoa</taxon>
        <taxon>Ecdysozoa</taxon>
        <taxon>Arthropoda</taxon>
        <taxon>Crustacea</taxon>
        <taxon>Branchiopoda</taxon>
        <taxon>Diplostraca</taxon>
        <taxon>Cladocera</taxon>
        <taxon>Anomopoda</taxon>
        <taxon>Daphniidae</taxon>
        <taxon>Simocephalus</taxon>
    </lineage>
</organism>
<dbReference type="InterPro" id="IPR051235">
    <property type="entry name" value="CEP152/SHC-Transforming"/>
</dbReference>
<accession>A0A4Y7NM68</accession>
<feature type="compositionally biased region" description="Low complexity" evidence="3">
    <location>
        <begin position="23"/>
        <end position="42"/>
    </location>
</feature>
<evidence type="ECO:0000259" key="4">
    <source>
        <dbReference type="PROSITE" id="PS01179"/>
    </source>
</evidence>
<feature type="compositionally biased region" description="Low complexity" evidence="3">
    <location>
        <begin position="701"/>
        <end position="713"/>
    </location>
</feature>
<dbReference type="Pfam" id="PF00017">
    <property type="entry name" value="SH2"/>
    <property type="match status" value="1"/>
</dbReference>
<dbReference type="Gene3D" id="2.30.29.30">
    <property type="entry name" value="Pleckstrin-homology domain (PH domain)/Phosphotyrosine-binding domain (PTB)"/>
    <property type="match status" value="1"/>
</dbReference>
<feature type="domain" description="PID" evidence="4">
    <location>
        <begin position="833"/>
        <end position="993"/>
    </location>
</feature>
<dbReference type="PRINTS" id="PR00401">
    <property type="entry name" value="SH2DOMAIN"/>
</dbReference>
<dbReference type="SUPFAM" id="SSF55550">
    <property type="entry name" value="SH2 domain"/>
    <property type="match status" value="1"/>
</dbReference>
<evidence type="ECO:0000256" key="3">
    <source>
        <dbReference type="SAM" id="MobiDB-lite"/>
    </source>
</evidence>
<sequence length="1313" mass="139302">MLKSFRQAKTYRNLPTDDDRPVGSGSIPTRSRSRSRSSSQQQEEGEQEEQAGHSSHSSYSGCPFVTPLTDLLIGPVQMGRNGNASGGLGLARDNDQRGKFPRTKMETGRKGQDWSNTGIDKKMKDKQVSNSNFLMIIFVLFQSSTQVNNEMDENEMENESETGRLDLIGSDWIELNWIGLDWIGLDCADAEISSITGLQQQIKAAFGRWRKRGAPSSSHAGLEEEVGGGSNSSSSSQDGHRIREDSFDHPLNVRLSAQSRTFSHPHRLTVFPPFPSGVSSSSSSATSPAHASAPASTKSAGTKSSSHPFAFVRGLRKRRGEGSESTPQQQHQQHHHHLHHLTDPSSDRVRSRTDGGWTNCSIAGQDYGSYPLASKSRSDHSLHRILKDDNTWTVFATLRPPCEKGGSLSKGSTAWTFGLFSDSPSHPQRRQGSNSGGLGKSKSKAASVAPSPELLHRSFTPPASSASAAAPVGLLLPGFLGRNERRTRSLERCFQQRVRNSTGHGPTTLSNPSNPVKPPPIPSRVRSRSLEKNYQISTALPSSSSSSSGANNTNNLSIRSAGLSVPVAANSNQSSSVTPLLPVRRNNVPPEVLATWCTFNEAFGGGRPRHRVPTEPLTVNDERDSPGSPVFEELFLPPPHKFAASSHAAAPAVVPCSAGLGSTGSNELVINNNNNNKRNSVTSCCCSCSGGGGSGTGGHSAGVSCSSKSTPRSSPVPPCLPETVLYGSREAPVLERHCVEGGEFIIAWLSHSKSGSSSSSSSSPASRGAPPPPPPPPPPSSIAATGNEMQSSSSSAAAGTVASNGSSSSSNRSFINKPARGWLHSDVVIVREGITYFVRYIGCLEVNTSMKSLDFDTRSQIAKECINIVCETAGLKTVDKKRKVDRRIQRILGDAPHMEHAGSDVALTISSGCLRISTLEGSTVVACHDMPNISFASGGDPDTLDFVAYVAKDNVHGRACYVLECGGGLAQDVITTIGQAFELRFKEYLKRTPRPANESLLDGRETVVSGVGIGAGTGAGAPPPWSPDDPEYYNDLPGKVPPDVGPPPVPPLPNYQAPGAGPVAAGQVSTATSSKKSTSGEHRARHAVDLSDNLIDLNADVSSMGRPDHSVAGLSGVGGLASGAAALTAFPDHEYVNGIMGSSSDFKNAPVNKDPFDMHPFSAALPSPLPSALLAPNAGSVVSGVGRPVVTLQRGGTKAGKARVSPLEAQLSQEIWFHGPISRKEAEDLLKQDGDFLVRESQGSQGQYVLTGMQSGHHKHLLLVDPEGVVRTKDRTFESVSHLINFHRNNVLPIISAESVLLLKKPVARPHHS</sequence>
<dbReference type="InterPro" id="IPR036860">
    <property type="entry name" value="SH2_dom_sf"/>
</dbReference>
<proteinExistence type="evidence at transcript level"/>
<feature type="region of interest" description="Disordered" evidence="3">
    <location>
        <begin position="693"/>
        <end position="717"/>
    </location>
</feature>
<evidence type="ECO:0000256" key="2">
    <source>
        <dbReference type="PROSITE-ProRule" id="PRU00191"/>
    </source>
</evidence>
<dbReference type="InterPro" id="IPR006019">
    <property type="entry name" value="PID_Shc-like"/>
</dbReference>
<feature type="compositionally biased region" description="Polar residues" evidence="3">
    <location>
        <begin position="497"/>
        <end position="509"/>
    </location>
</feature>
<feature type="compositionally biased region" description="Low complexity" evidence="3">
    <location>
        <begin position="276"/>
        <end position="306"/>
    </location>
</feature>
<feature type="region of interest" description="Disordered" evidence="3">
    <location>
        <begin position="209"/>
        <end position="243"/>
    </location>
</feature>
<dbReference type="Gene3D" id="3.30.505.10">
    <property type="entry name" value="SH2 domain"/>
    <property type="match status" value="1"/>
</dbReference>
<feature type="region of interest" description="Disordered" evidence="3">
    <location>
        <begin position="755"/>
        <end position="815"/>
    </location>
</feature>
<dbReference type="FunFam" id="3.30.505.10:FF:000005">
    <property type="entry name" value="SHC-transforming protein 1 isoform 3"/>
    <property type="match status" value="1"/>
</dbReference>
<feature type="compositionally biased region" description="Basic and acidic residues" evidence="3">
    <location>
        <begin position="92"/>
        <end position="112"/>
    </location>
</feature>
<feature type="compositionally biased region" description="Pro residues" evidence="3">
    <location>
        <begin position="769"/>
        <end position="780"/>
    </location>
</feature>
<dbReference type="GO" id="GO:0005886">
    <property type="term" value="C:plasma membrane"/>
    <property type="evidence" value="ECO:0007669"/>
    <property type="project" value="TreeGrafter"/>
</dbReference>
<dbReference type="PROSITE" id="PS01179">
    <property type="entry name" value="PID"/>
    <property type="match status" value="1"/>
</dbReference>
<dbReference type="EMBL" id="LR024730">
    <property type="protein sequence ID" value="SVE94349.1"/>
    <property type="molecule type" value="mRNA"/>
</dbReference>
<feature type="region of interest" description="Disordered" evidence="3">
    <location>
        <begin position="276"/>
        <end position="354"/>
    </location>
</feature>
<dbReference type="FunFam" id="2.30.29.30:FF:000377">
    <property type="entry name" value="Shc transforming protein"/>
    <property type="match status" value="1"/>
</dbReference>
<dbReference type="CDD" id="cd09925">
    <property type="entry name" value="SH2_SHC"/>
    <property type="match status" value="1"/>
</dbReference>
<gene>
    <name evidence="6" type="primary">EOG090X098F</name>
</gene>
<feature type="compositionally biased region" description="Low complexity" evidence="3">
    <location>
        <begin position="1056"/>
        <end position="1077"/>
    </location>
</feature>
<dbReference type="Pfam" id="PF00640">
    <property type="entry name" value="PID"/>
    <property type="match status" value="1"/>
</dbReference>
<dbReference type="PRINTS" id="PR00629">
    <property type="entry name" value="SHCPIDOMAIN"/>
</dbReference>
<protein>
    <submittedName>
        <fullName evidence="6">EOG090X098F</fullName>
    </submittedName>
</protein>
<dbReference type="InterPro" id="IPR035676">
    <property type="entry name" value="SHC_SH2"/>
</dbReference>
<evidence type="ECO:0000256" key="1">
    <source>
        <dbReference type="ARBA" id="ARBA00022999"/>
    </source>
</evidence>
<dbReference type="InterPro" id="IPR011993">
    <property type="entry name" value="PH-like_dom_sf"/>
</dbReference>
<feature type="region of interest" description="Disordered" evidence="3">
    <location>
        <begin position="493"/>
        <end position="527"/>
    </location>
</feature>
<evidence type="ECO:0000313" key="6">
    <source>
        <dbReference type="EMBL" id="SVE94349.1"/>
    </source>
</evidence>
<name>A0A4Y7NM68_9CRUS</name>
<feature type="compositionally biased region" description="Low complexity" evidence="3">
    <location>
        <begin position="755"/>
        <end position="768"/>
    </location>
</feature>
<dbReference type="InterPro" id="IPR006020">
    <property type="entry name" value="PTB/PI_dom"/>
</dbReference>
<feature type="compositionally biased region" description="Basic and acidic residues" evidence="3">
    <location>
        <begin position="340"/>
        <end position="353"/>
    </location>
</feature>
<reference evidence="6" key="1">
    <citation type="submission" date="2018-08" db="EMBL/GenBank/DDBJ databases">
        <authorList>
            <person name="Cornetti L."/>
        </authorList>
    </citation>
    <scope>NUCLEOTIDE SEQUENCE</scope>
    <source>
        <strain evidence="6">OM-SAIQ-clone2</strain>
    </source>
</reference>
<feature type="region of interest" description="Disordered" evidence="3">
    <location>
        <begin position="419"/>
        <end position="467"/>
    </location>
</feature>
<dbReference type="CDD" id="cd01209">
    <property type="entry name" value="PTB_Shc"/>
    <property type="match status" value="1"/>
</dbReference>
<dbReference type="SMART" id="SM00462">
    <property type="entry name" value="PTB"/>
    <property type="match status" value="1"/>
</dbReference>
<dbReference type="InterPro" id="IPR000980">
    <property type="entry name" value="SH2"/>
</dbReference>
<dbReference type="SUPFAM" id="SSF50729">
    <property type="entry name" value="PH domain-like"/>
    <property type="match status" value="1"/>
</dbReference>
<dbReference type="PROSITE" id="PS50001">
    <property type="entry name" value="SH2"/>
    <property type="match status" value="1"/>
</dbReference>
<dbReference type="PANTHER" id="PTHR10337">
    <property type="entry name" value="SHC TRANSFORMING PROTEIN"/>
    <property type="match status" value="1"/>
</dbReference>
<feature type="compositionally biased region" description="Pro residues" evidence="3">
    <location>
        <begin position="1039"/>
        <end position="1053"/>
    </location>
</feature>